<protein>
    <submittedName>
        <fullName evidence="2">Flavodoxin</fullName>
    </submittedName>
</protein>
<dbReference type="InterPro" id="IPR029039">
    <property type="entry name" value="Flavoprotein-like_sf"/>
</dbReference>
<dbReference type="InterPro" id="IPR026816">
    <property type="entry name" value="Flavodoxin_dom"/>
</dbReference>
<accession>A0A4V6P6R5</accession>
<evidence type="ECO:0000259" key="1">
    <source>
        <dbReference type="Pfam" id="PF12724"/>
    </source>
</evidence>
<organism evidence="2 3">
    <name type="scientific">Extibacter muris</name>
    <dbReference type="NCBI Taxonomy" id="1796622"/>
    <lineage>
        <taxon>Bacteria</taxon>
        <taxon>Bacillati</taxon>
        <taxon>Bacillota</taxon>
        <taxon>Clostridia</taxon>
        <taxon>Lachnospirales</taxon>
        <taxon>Lachnospiraceae</taxon>
        <taxon>Extibacter</taxon>
    </lineage>
</organism>
<dbReference type="AlphaFoldDB" id="A0A4V6P6R5"/>
<dbReference type="RefSeq" id="WP_132276591.1">
    <property type="nucleotide sequence ID" value="NZ_JAOBST010000009.1"/>
</dbReference>
<name>A0A4V6P6R5_9FIRM</name>
<sequence length="168" mass="18900">MKTIVLFNSKTGFTKRYAEWLGEMTGCTVMPFEKAVSLDLTPYGTVIFASWFHAGMIQKLGSFKKMNLNGKNRIVMVTGSNPPGLAETDTAIQNNFKNDGEKYKVFYLPGGLSYEKMGIGDKIMMAGFRKIIKKANGEDSDMYKRISHSYDNTSKEYLQPLVSYLNSL</sequence>
<feature type="domain" description="Flavodoxin" evidence="1">
    <location>
        <begin position="4"/>
        <end position="134"/>
    </location>
</feature>
<keyword evidence="3" id="KW-1185">Reference proteome</keyword>
<comment type="caution">
    <text evidence="2">The sequence shown here is derived from an EMBL/GenBank/DDBJ whole genome shotgun (WGS) entry which is preliminary data.</text>
</comment>
<dbReference type="SUPFAM" id="SSF52218">
    <property type="entry name" value="Flavoproteins"/>
    <property type="match status" value="1"/>
</dbReference>
<reference evidence="2 3" key="1">
    <citation type="journal article" date="2016" name="Nat. Microbiol.">
        <title>The Mouse Intestinal Bacterial Collection (miBC) provides host-specific insight into cultured diversity and functional potential of the gut microbiota.</title>
        <authorList>
            <person name="Lagkouvardos I."/>
            <person name="Pukall R."/>
            <person name="Abt B."/>
            <person name="Foesel B.U."/>
            <person name="Meier-Kolthoff J.P."/>
            <person name="Kumar N."/>
            <person name="Bresciani A."/>
            <person name="Martinez I."/>
            <person name="Just S."/>
            <person name="Ziegler C."/>
            <person name="Brugiroux S."/>
            <person name="Garzetti D."/>
            <person name="Wenning M."/>
            <person name="Bui T.P."/>
            <person name="Wang J."/>
            <person name="Hugenholtz F."/>
            <person name="Plugge C.M."/>
            <person name="Peterson D.A."/>
            <person name="Hornef M.W."/>
            <person name="Baines J.F."/>
            <person name="Smidt H."/>
            <person name="Walter J."/>
            <person name="Kristiansen K."/>
            <person name="Nielsen H.B."/>
            <person name="Haller D."/>
            <person name="Overmann J."/>
            <person name="Stecher B."/>
            <person name="Clavel T."/>
        </authorList>
    </citation>
    <scope>NUCLEOTIDE SEQUENCE [LARGE SCALE GENOMIC DNA]</scope>
    <source>
        <strain evidence="2 3">DSM 28560</strain>
    </source>
</reference>
<dbReference type="Proteomes" id="UP000295710">
    <property type="component" value="Unassembled WGS sequence"/>
</dbReference>
<proteinExistence type="predicted"/>
<evidence type="ECO:0000313" key="2">
    <source>
        <dbReference type="EMBL" id="TDA22480.1"/>
    </source>
</evidence>
<gene>
    <name evidence="2" type="ORF">E1963_06950</name>
</gene>
<evidence type="ECO:0000313" key="3">
    <source>
        <dbReference type="Proteomes" id="UP000295710"/>
    </source>
</evidence>
<dbReference type="Pfam" id="PF12724">
    <property type="entry name" value="Flavodoxin_5"/>
    <property type="match status" value="1"/>
</dbReference>
<dbReference type="EMBL" id="SMMX01000004">
    <property type="protein sequence ID" value="TDA22480.1"/>
    <property type="molecule type" value="Genomic_DNA"/>
</dbReference>